<feature type="non-terminal residue" evidence="2">
    <location>
        <position position="1"/>
    </location>
</feature>
<proteinExistence type="predicted"/>
<gene>
    <name evidence="2" type="ORF">PCOR1329_LOCUS41733</name>
</gene>
<dbReference type="EMBL" id="CAUYUJ010015019">
    <property type="protein sequence ID" value="CAK0848900.1"/>
    <property type="molecule type" value="Genomic_DNA"/>
</dbReference>
<protein>
    <submittedName>
        <fullName evidence="2">Uncharacterized protein</fullName>
    </submittedName>
</protein>
<sequence length="61" mass="6585">GHVLRHAVHDRQLGLPHPRVLVHAGALSILAPLHGTGQRHANQGCDIPLQGRRRLDSSHGP</sequence>
<feature type="region of interest" description="Disordered" evidence="1">
    <location>
        <begin position="37"/>
        <end position="61"/>
    </location>
</feature>
<reference evidence="2" key="1">
    <citation type="submission" date="2023-10" db="EMBL/GenBank/DDBJ databases">
        <authorList>
            <person name="Chen Y."/>
            <person name="Shah S."/>
            <person name="Dougan E. K."/>
            <person name="Thang M."/>
            <person name="Chan C."/>
        </authorList>
    </citation>
    <scope>NUCLEOTIDE SEQUENCE [LARGE SCALE GENOMIC DNA]</scope>
</reference>
<comment type="caution">
    <text evidence="2">The sequence shown here is derived from an EMBL/GenBank/DDBJ whole genome shotgun (WGS) entry which is preliminary data.</text>
</comment>
<organism evidence="2 3">
    <name type="scientific">Prorocentrum cordatum</name>
    <dbReference type="NCBI Taxonomy" id="2364126"/>
    <lineage>
        <taxon>Eukaryota</taxon>
        <taxon>Sar</taxon>
        <taxon>Alveolata</taxon>
        <taxon>Dinophyceae</taxon>
        <taxon>Prorocentrales</taxon>
        <taxon>Prorocentraceae</taxon>
        <taxon>Prorocentrum</taxon>
    </lineage>
</organism>
<evidence type="ECO:0000313" key="3">
    <source>
        <dbReference type="Proteomes" id="UP001189429"/>
    </source>
</evidence>
<dbReference type="Proteomes" id="UP001189429">
    <property type="component" value="Unassembled WGS sequence"/>
</dbReference>
<accession>A0ABN9TT99</accession>
<evidence type="ECO:0000313" key="2">
    <source>
        <dbReference type="EMBL" id="CAK0848900.1"/>
    </source>
</evidence>
<keyword evidence="3" id="KW-1185">Reference proteome</keyword>
<evidence type="ECO:0000256" key="1">
    <source>
        <dbReference type="SAM" id="MobiDB-lite"/>
    </source>
</evidence>
<name>A0ABN9TT99_9DINO</name>
<feature type="non-terminal residue" evidence="2">
    <location>
        <position position="61"/>
    </location>
</feature>